<reference evidence="1" key="1">
    <citation type="submission" date="2024-05" db="EMBL/GenBank/DDBJ databases">
        <authorList>
            <person name="Cai S.Y."/>
            <person name="Jin L.M."/>
            <person name="Li H.R."/>
        </authorList>
    </citation>
    <scope>NUCLEOTIDE SEQUENCE</scope>
    <source>
        <strain evidence="1">A5-74</strain>
    </source>
</reference>
<dbReference type="InterPro" id="IPR006311">
    <property type="entry name" value="TAT_signal"/>
</dbReference>
<dbReference type="InterPro" id="IPR006059">
    <property type="entry name" value="SBP"/>
</dbReference>
<protein>
    <submittedName>
        <fullName evidence="1">ABC transporter substrate-binding protein</fullName>
    </submittedName>
</protein>
<sequence>MSLNLPDPLAALGSKAVDRRRFLGLAGLGAGAMALAACGGPTTAPAGSGGATSSAAAAVDFTGVKPAASISFWSNHPGGSEDVTKEIIKAFNATDEGKGIEVKLVTAGANYEEVATKFQTAQAAGAASLPELVVFSDVWWFRYFLAGSITPMDPLIAATKIDTGAYRQGLLADYQYNGSQWAIPWARSTPLFYYNKDHWKSAGLEDRAPKTWAEFAEWAPKLASANPKAKPYQHAALADYAGWTFQNILWGYGGGWSKDFDLSIMTSDASVQAIQFLQDSVYTGKWAGVSSKSATDDLIAQATSAALGSTGSLVGVLDGAKGKFEVGVGFLPGGPTSASPVCPTGGAGVGIPKGIEPARQLAAATFVKFLTSPEMTVKFSEATGYLPVREDADTTALIADNPLRKTAIDQLAVVRKQDNARVFIPGADQEIAAAMGKVLTAQAGVKDSLTALQTKLQSLYDSQVKSKIGG</sequence>
<organism evidence="1">
    <name type="scientific">Nakamurella sp. A5-74</name>
    <dbReference type="NCBI Taxonomy" id="3158264"/>
    <lineage>
        <taxon>Bacteria</taxon>
        <taxon>Bacillati</taxon>
        <taxon>Actinomycetota</taxon>
        <taxon>Actinomycetes</taxon>
        <taxon>Nakamurellales</taxon>
        <taxon>Nakamurellaceae</taxon>
        <taxon>Nakamurella</taxon>
    </lineage>
</organism>
<dbReference type="InterPro" id="IPR050490">
    <property type="entry name" value="Bact_solute-bd_prot1"/>
</dbReference>
<dbReference type="PANTHER" id="PTHR43649:SF30">
    <property type="entry name" value="ABC TRANSPORTER SUBSTRATE-BINDING PROTEIN"/>
    <property type="match status" value="1"/>
</dbReference>
<dbReference type="Pfam" id="PF13416">
    <property type="entry name" value="SBP_bac_8"/>
    <property type="match status" value="1"/>
</dbReference>
<name>A0AAU8DSE3_9ACTN</name>
<dbReference type="PANTHER" id="PTHR43649">
    <property type="entry name" value="ARABINOSE-BINDING PROTEIN-RELATED"/>
    <property type="match status" value="1"/>
</dbReference>
<accession>A0AAU8DSE3</accession>
<gene>
    <name evidence="1" type="ORF">ABLG96_04335</name>
</gene>
<dbReference type="EMBL" id="CP159218">
    <property type="protein sequence ID" value="XCG64572.1"/>
    <property type="molecule type" value="Genomic_DNA"/>
</dbReference>
<dbReference type="AlphaFoldDB" id="A0AAU8DSE3"/>
<evidence type="ECO:0000313" key="1">
    <source>
        <dbReference type="EMBL" id="XCG64572.1"/>
    </source>
</evidence>
<proteinExistence type="predicted"/>
<dbReference type="Gene3D" id="3.40.190.10">
    <property type="entry name" value="Periplasmic binding protein-like II"/>
    <property type="match status" value="1"/>
</dbReference>
<dbReference type="CDD" id="cd14748">
    <property type="entry name" value="PBP2_UgpB"/>
    <property type="match status" value="1"/>
</dbReference>
<dbReference type="PROSITE" id="PS51318">
    <property type="entry name" value="TAT"/>
    <property type="match status" value="1"/>
</dbReference>
<dbReference type="RefSeq" id="WP_353650185.1">
    <property type="nucleotide sequence ID" value="NZ_CP159218.1"/>
</dbReference>
<dbReference type="SUPFAM" id="SSF53850">
    <property type="entry name" value="Periplasmic binding protein-like II"/>
    <property type="match status" value="1"/>
</dbReference>